<evidence type="ECO:0000313" key="1">
    <source>
        <dbReference type="EMBL" id="SVD61032.1"/>
    </source>
</evidence>
<name>A0A382WQA1_9ZZZZ</name>
<sequence>MKSYLYYILIASLNLGTAFALPRFAVSNSASCIACHVNPTGGGMRNSHGNDVVALEELPLNIWQDKGDENWDGYITDQLQIGGDFRLQGIQYNDSDSTRKSAIFPMQADIYTNLKLNKNA</sequence>
<dbReference type="EMBL" id="UINC01161691">
    <property type="protein sequence ID" value="SVD61032.1"/>
    <property type="molecule type" value="Genomic_DNA"/>
</dbReference>
<protein>
    <submittedName>
        <fullName evidence="1">Uncharacterized protein</fullName>
    </submittedName>
</protein>
<accession>A0A382WQA1</accession>
<reference evidence="1" key="1">
    <citation type="submission" date="2018-05" db="EMBL/GenBank/DDBJ databases">
        <authorList>
            <person name="Lanie J.A."/>
            <person name="Ng W.-L."/>
            <person name="Kazmierczak K.M."/>
            <person name="Andrzejewski T.M."/>
            <person name="Davidsen T.M."/>
            <person name="Wayne K.J."/>
            <person name="Tettelin H."/>
            <person name="Glass J.I."/>
            <person name="Rusch D."/>
            <person name="Podicherti R."/>
            <person name="Tsui H.-C.T."/>
            <person name="Winkler M.E."/>
        </authorList>
    </citation>
    <scope>NUCLEOTIDE SEQUENCE</scope>
</reference>
<feature type="non-terminal residue" evidence="1">
    <location>
        <position position="120"/>
    </location>
</feature>
<proteinExistence type="predicted"/>
<dbReference type="AlphaFoldDB" id="A0A382WQA1"/>
<gene>
    <name evidence="1" type="ORF">METZ01_LOCUS413886</name>
</gene>
<organism evidence="1">
    <name type="scientific">marine metagenome</name>
    <dbReference type="NCBI Taxonomy" id="408172"/>
    <lineage>
        <taxon>unclassified sequences</taxon>
        <taxon>metagenomes</taxon>
        <taxon>ecological metagenomes</taxon>
    </lineage>
</organism>